<organism evidence="1 2">
    <name type="scientific">Pholiota conissans</name>
    <dbReference type="NCBI Taxonomy" id="109636"/>
    <lineage>
        <taxon>Eukaryota</taxon>
        <taxon>Fungi</taxon>
        <taxon>Dikarya</taxon>
        <taxon>Basidiomycota</taxon>
        <taxon>Agaricomycotina</taxon>
        <taxon>Agaricomycetes</taxon>
        <taxon>Agaricomycetidae</taxon>
        <taxon>Agaricales</taxon>
        <taxon>Agaricineae</taxon>
        <taxon>Strophariaceae</taxon>
        <taxon>Pholiota</taxon>
    </lineage>
</organism>
<protein>
    <submittedName>
        <fullName evidence="1">Uncharacterized protein</fullName>
    </submittedName>
</protein>
<dbReference type="OrthoDB" id="3258141at2759"/>
<reference evidence="1" key="1">
    <citation type="submission" date="2020-11" db="EMBL/GenBank/DDBJ databases">
        <authorList>
            <consortium name="DOE Joint Genome Institute"/>
            <person name="Ahrendt S."/>
            <person name="Riley R."/>
            <person name="Andreopoulos W."/>
            <person name="Labutti K."/>
            <person name="Pangilinan J."/>
            <person name="Ruiz-Duenas F.J."/>
            <person name="Barrasa J.M."/>
            <person name="Sanchez-Garcia M."/>
            <person name="Camarero S."/>
            <person name="Miyauchi S."/>
            <person name="Serrano A."/>
            <person name="Linde D."/>
            <person name="Babiker R."/>
            <person name="Drula E."/>
            <person name="Ayuso-Fernandez I."/>
            <person name="Pacheco R."/>
            <person name="Padilla G."/>
            <person name="Ferreira P."/>
            <person name="Barriuso J."/>
            <person name="Kellner H."/>
            <person name="Castanera R."/>
            <person name="Alfaro M."/>
            <person name="Ramirez L."/>
            <person name="Pisabarro A.G."/>
            <person name="Kuo A."/>
            <person name="Tritt A."/>
            <person name="Lipzen A."/>
            <person name="He G."/>
            <person name="Yan M."/>
            <person name="Ng V."/>
            <person name="Cullen D."/>
            <person name="Martin F."/>
            <person name="Rosso M.-N."/>
            <person name="Henrissat B."/>
            <person name="Hibbett D."/>
            <person name="Martinez A.T."/>
            <person name="Grigoriev I.V."/>
        </authorList>
    </citation>
    <scope>NUCLEOTIDE SEQUENCE</scope>
    <source>
        <strain evidence="1">CIRM-BRFM 674</strain>
    </source>
</reference>
<evidence type="ECO:0000313" key="2">
    <source>
        <dbReference type="Proteomes" id="UP000807469"/>
    </source>
</evidence>
<accession>A0A9P6CX29</accession>
<proteinExistence type="predicted"/>
<dbReference type="AlphaFoldDB" id="A0A9P6CX29"/>
<gene>
    <name evidence="1" type="ORF">BDN70DRAFT_293031</name>
</gene>
<keyword evidence="2" id="KW-1185">Reference proteome</keyword>
<dbReference type="EMBL" id="MU155152">
    <property type="protein sequence ID" value="KAF9483606.1"/>
    <property type="molecule type" value="Genomic_DNA"/>
</dbReference>
<sequence length="257" mass="28969">MATIPRLPRPGDDWNQNDLHSYDIRLEFQDTQTFFGETSLPTPSIQQDILTASDAKATVNDESYNLLAQIESATNSSPSEPSNAVVDFSVSLFHSMGYITRPRVIKTWSERQFYIGSKMEGVHSDICITDNATGRDVLLCQENRSRTDPHARLIIAAIAAYQEYNLVRRAELRPQLDTMIIPGIIMFSSSPSFFKIPVTSELAECVEDGRFPSTPTIVAGHVPDIPKPETRFNDGMMNLDNRRIFLQSFEAFKQFLV</sequence>
<name>A0A9P6CX29_9AGAR</name>
<evidence type="ECO:0000313" key="1">
    <source>
        <dbReference type="EMBL" id="KAF9483606.1"/>
    </source>
</evidence>
<comment type="caution">
    <text evidence="1">The sequence shown here is derived from an EMBL/GenBank/DDBJ whole genome shotgun (WGS) entry which is preliminary data.</text>
</comment>
<dbReference type="Proteomes" id="UP000807469">
    <property type="component" value="Unassembled WGS sequence"/>
</dbReference>